<keyword evidence="3" id="KW-1185">Reference proteome</keyword>
<dbReference type="Pfam" id="PF01755">
    <property type="entry name" value="Glyco_transf_25"/>
    <property type="match status" value="1"/>
</dbReference>
<dbReference type="RefSeq" id="WP_195771373.1">
    <property type="nucleotide sequence ID" value="NZ_VTDN01000005.1"/>
</dbReference>
<sequence>MNVFIINLEQCTDRLKQQETQFKKLGLTFERLPAVSIEEISTKDYERLAFNGQRPMKQSELACFLSHKKAWTAVIEANAPCLILEDDAVLVRDLKNILHDVATLKNIDVVNLEVHGRKKMISKQCVATVAQNYHLFELYQDRSGAAAYILFPSGANKLLKRLEHTYPKLADEFIWNCYSLIGYQIEPAAALQSDKAEMYQVKVPAMHSSVIGFIKNNHENNALTSSIAKIKYKKNRVVQQLSLGVHQIKGIFKFTRREIQLDNRRFNLD</sequence>
<feature type="domain" description="Glycosyl transferase family 25" evidence="1">
    <location>
        <begin position="2"/>
        <end position="166"/>
    </location>
</feature>
<reference evidence="2 3" key="1">
    <citation type="submission" date="2019-08" db="EMBL/GenBank/DDBJ databases">
        <title>Five species of Acinetobacter isolated from floral nectar and animal pollinators.</title>
        <authorList>
            <person name="Hendry T.A."/>
        </authorList>
    </citation>
    <scope>NUCLEOTIDE SEQUENCE [LARGE SCALE GENOMIC DNA]</scope>
    <source>
        <strain evidence="2 3">MD18.27</strain>
    </source>
</reference>
<dbReference type="InterPro" id="IPR002654">
    <property type="entry name" value="Glyco_trans_25"/>
</dbReference>
<comment type="caution">
    <text evidence="2">The sequence shown here is derived from an EMBL/GenBank/DDBJ whole genome shotgun (WGS) entry which is preliminary data.</text>
</comment>
<organism evidence="2 3">
    <name type="scientific">Acinetobacter pollinis</name>
    <dbReference type="NCBI Taxonomy" id="2605270"/>
    <lineage>
        <taxon>Bacteria</taxon>
        <taxon>Pseudomonadati</taxon>
        <taxon>Pseudomonadota</taxon>
        <taxon>Gammaproteobacteria</taxon>
        <taxon>Moraxellales</taxon>
        <taxon>Moraxellaceae</taxon>
        <taxon>Acinetobacter</taxon>
    </lineage>
</organism>
<evidence type="ECO:0000259" key="1">
    <source>
        <dbReference type="Pfam" id="PF01755"/>
    </source>
</evidence>
<dbReference type="CDD" id="cd06532">
    <property type="entry name" value="Glyco_transf_25"/>
    <property type="match status" value="1"/>
</dbReference>
<dbReference type="EMBL" id="VTDN01000005">
    <property type="protein sequence ID" value="MEB5477027.1"/>
    <property type="molecule type" value="Genomic_DNA"/>
</dbReference>
<dbReference type="Proteomes" id="UP001339883">
    <property type="component" value="Unassembled WGS sequence"/>
</dbReference>
<protein>
    <submittedName>
        <fullName evidence="2">Glycosyltransferase family 25 protein</fullName>
    </submittedName>
</protein>
<evidence type="ECO:0000313" key="2">
    <source>
        <dbReference type="EMBL" id="MEB5477027.1"/>
    </source>
</evidence>
<proteinExistence type="predicted"/>
<accession>A0ABU6DT53</accession>
<name>A0ABU6DT53_9GAMM</name>
<gene>
    <name evidence="2" type="ORF">I2F25_08245</name>
</gene>
<evidence type="ECO:0000313" key="3">
    <source>
        <dbReference type="Proteomes" id="UP001339883"/>
    </source>
</evidence>